<evidence type="ECO:0000256" key="1">
    <source>
        <dbReference type="ARBA" id="ARBA00022741"/>
    </source>
</evidence>
<dbReference type="EMBL" id="CP021425">
    <property type="protein sequence ID" value="ARU58596.1"/>
    <property type="molecule type" value="Genomic_DNA"/>
</dbReference>
<dbReference type="PROSITE" id="PS50045">
    <property type="entry name" value="SIGMA54_INTERACT_4"/>
    <property type="match status" value="1"/>
</dbReference>
<dbReference type="Pfam" id="PF00158">
    <property type="entry name" value="Sigma54_activat"/>
    <property type="match status" value="1"/>
</dbReference>
<sequence>MNRILVVEDEDIIRSALQKLLTHNQYEVDCAGSVDEALSNFNVTEYDLVITDLRLPGRPGTELIDAASPAPVLIMTSYASLRSAVDSMKMGAVDYIAKPFDHDEMLAAIASILNRKQSVRTEATTEETPTASGQPLEIKDLIYGECEAMEKVFHLIGKVAPTDTTVLIQGESGTGKELAARALHQFSVRNGKPLICVNCAAIPETLIESELFGHEKGAFTGAVNARNGLVEAADGGTLFLDEIGELPLEAQARLLRVLQEGEIRRVGSTQSKQVNVRLIAATHRNLRALSKTGEFREDLYYRLNVMQIRLPALRERGDDRLGLAKRLLDKICEKVGRSRAQLSPEAMLAIQSHNWPGNVRELENAIERAVILCDGDVIDAPLLDLETDTEVHKLSTGLAASSNESHDEKPQDLSLEDYFQHFVLENQDKMSETELAQKLGISRKSLWERRQRLGIPRKKANK</sequence>
<dbReference type="PANTHER" id="PTHR32071:SF117">
    <property type="entry name" value="PTS-DEPENDENT DIHYDROXYACETONE KINASE OPERON REGULATORY PROTEIN-RELATED"/>
    <property type="match status" value="1"/>
</dbReference>
<evidence type="ECO:0000259" key="7">
    <source>
        <dbReference type="PROSITE" id="PS50045"/>
    </source>
</evidence>
<keyword evidence="10" id="KW-1185">Reference proteome</keyword>
<keyword evidence="5" id="KW-0804">Transcription</keyword>
<keyword evidence="2" id="KW-0067">ATP-binding</keyword>
<dbReference type="Pfam" id="PF25601">
    <property type="entry name" value="AAA_lid_14"/>
    <property type="match status" value="1"/>
</dbReference>
<organism evidence="9 10">
    <name type="scientific">Oleiphilus messinensis</name>
    <dbReference type="NCBI Taxonomy" id="141451"/>
    <lineage>
        <taxon>Bacteria</taxon>
        <taxon>Pseudomonadati</taxon>
        <taxon>Pseudomonadota</taxon>
        <taxon>Gammaproteobacteria</taxon>
        <taxon>Oceanospirillales</taxon>
        <taxon>Oleiphilaceae</taxon>
        <taxon>Oleiphilus</taxon>
    </lineage>
</organism>
<gene>
    <name evidence="9" type="ORF">OLMES_4600</name>
</gene>
<protein>
    <submittedName>
        <fullName evidence="9">Response regulator receiver-modulated signal transduction sigma54-specific transcriptional regulator</fullName>
    </submittedName>
</protein>
<dbReference type="InterPro" id="IPR002078">
    <property type="entry name" value="Sigma_54_int"/>
</dbReference>
<evidence type="ECO:0000313" key="9">
    <source>
        <dbReference type="EMBL" id="ARU58596.1"/>
    </source>
</evidence>
<dbReference type="GO" id="GO:0003677">
    <property type="term" value="F:DNA binding"/>
    <property type="evidence" value="ECO:0007669"/>
    <property type="project" value="UniProtKB-KW"/>
</dbReference>
<keyword evidence="6" id="KW-0597">Phosphoprotein</keyword>
<reference evidence="9 10" key="1">
    <citation type="submission" date="2017-05" db="EMBL/GenBank/DDBJ databases">
        <title>Genomic insights into alkan degradation activity of Oleiphilus messinensis.</title>
        <authorList>
            <person name="Kozyavkin S.A."/>
            <person name="Slesarev A.I."/>
            <person name="Golyshin P.N."/>
            <person name="Korzhenkov A."/>
            <person name="Golyshina O.N."/>
            <person name="Toshchakov S.V."/>
        </authorList>
    </citation>
    <scope>NUCLEOTIDE SEQUENCE [LARGE SCALE GENOMIC DNA]</scope>
    <source>
        <strain evidence="9 10">ME102</strain>
    </source>
</reference>
<dbReference type="Pfam" id="PF00072">
    <property type="entry name" value="Response_reg"/>
    <property type="match status" value="1"/>
</dbReference>
<feature type="modified residue" description="4-aspartylphosphate" evidence="6">
    <location>
        <position position="52"/>
    </location>
</feature>
<dbReference type="KEGG" id="ome:OLMES_4600"/>
<dbReference type="InterPro" id="IPR011006">
    <property type="entry name" value="CheY-like_superfamily"/>
</dbReference>
<dbReference type="InterPro" id="IPR025944">
    <property type="entry name" value="Sigma_54_int_dom_CS"/>
</dbReference>
<dbReference type="Gene3D" id="1.10.8.60">
    <property type="match status" value="1"/>
</dbReference>
<dbReference type="SMART" id="SM00382">
    <property type="entry name" value="AAA"/>
    <property type="match status" value="1"/>
</dbReference>
<evidence type="ECO:0000256" key="2">
    <source>
        <dbReference type="ARBA" id="ARBA00022840"/>
    </source>
</evidence>
<dbReference type="InterPro" id="IPR003593">
    <property type="entry name" value="AAA+_ATPase"/>
</dbReference>
<dbReference type="OrthoDB" id="9804019at2"/>
<evidence type="ECO:0000256" key="6">
    <source>
        <dbReference type="PROSITE-ProRule" id="PRU00169"/>
    </source>
</evidence>
<dbReference type="InterPro" id="IPR001789">
    <property type="entry name" value="Sig_transdc_resp-reg_receiver"/>
</dbReference>
<dbReference type="Gene3D" id="3.40.50.300">
    <property type="entry name" value="P-loop containing nucleotide triphosphate hydrolases"/>
    <property type="match status" value="1"/>
</dbReference>
<evidence type="ECO:0000256" key="5">
    <source>
        <dbReference type="ARBA" id="ARBA00023163"/>
    </source>
</evidence>
<dbReference type="CDD" id="cd00156">
    <property type="entry name" value="REC"/>
    <property type="match status" value="1"/>
</dbReference>
<dbReference type="Proteomes" id="UP000196027">
    <property type="component" value="Chromosome"/>
</dbReference>
<feature type="domain" description="Response regulatory" evidence="8">
    <location>
        <begin position="3"/>
        <end position="113"/>
    </location>
</feature>
<dbReference type="PROSITE" id="PS50110">
    <property type="entry name" value="RESPONSE_REGULATORY"/>
    <property type="match status" value="1"/>
</dbReference>
<proteinExistence type="predicted"/>
<dbReference type="PANTHER" id="PTHR32071">
    <property type="entry name" value="TRANSCRIPTIONAL REGULATORY PROTEIN"/>
    <property type="match status" value="1"/>
</dbReference>
<dbReference type="Gene3D" id="3.40.50.2300">
    <property type="match status" value="1"/>
</dbReference>
<evidence type="ECO:0000256" key="4">
    <source>
        <dbReference type="ARBA" id="ARBA00023125"/>
    </source>
</evidence>
<dbReference type="InterPro" id="IPR025943">
    <property type="entry name" value="Sigma_54_int_dom_ATP-bd_2"/>
</dbReference>
<keyword evidence="3" id="KW-0805">Transcription regulation</keyword>
<dbReference type="SUPFAM" id="SSF52540">
    <property type="entry name" value="P-loop containing nucleoside triphosphate hydrolases"/>
    <property type="match status" value="1"/>
</dbReference>
<dbReference type="RefSeq" id="WP_087463357.1">
    <property type="nucleotide sequence ID" value="NZ_CP021425.1"/>
</dbReference>
<evidence type="ECO:0000259" key="8">
    <source>
        <dbReference type="PROSITE" id="PS50110"/>
    </source>
</evidence>
<dbReference type="FunFam" id="3.40.50.300:FF:000006">
    <property type="entry name" value="DNA-binding transcriptional regulator NtrC"/>
    <property type="match status" value="1"/>
</dbReference>
<dbReference type="InterPro" id="IPR058031">
    <property type="entry name" value="AAA_lid_NorR"/>
</dbReference>
<dbReference type="GO" id="GO:0006355">
    <property type="term" value="P:regulation of DNA-templated transcription"/>
    <property type="evidence" value="ECO:0007669"/>
    <property type="project" value="InterPro"/>
</dbReference>
<dbReference type="CDD" id="cd00009">
    <property type="entry name" value="AAA"/>
    <property type="match status" value="1"/>
</dbReference>
<keyword evidence="4" id="KW-0238">DNA-binding</keyword>
<dbReference type="GO" id="GO:0005524">
    <property type="term" value="F:ATP binding"/>
    <property type="evidence" value="ECO:0007669"/>
    <property type="project" value="UniProtKB-KW"/>
</dbReference>
<evidence type="ECO:0000313" key="10">
    <source>
        <dbReference type="Proteomes" id="UP000196027"/>
    </source>
</evidence>
<accession>A0A1Y0IFL1</accession>
<dbReference type="SMART" id="SM00448">
    <property type="entry name" value="REC"/>
    <property type="match status" value="1"/>
</dbReference>
<name>A0A1Y0IFL1_9GAMM</name>
<dbReference type="GO" id="GO:0000160">
    <property type="term" value="P:phosphorelay signal transduction system"/>
    <property type="evidence" value="ECO:0007669"/>
    <property type="project" value="InterPro"/>
</dbReference>
<keyword evidence="1" id="KW-0547">Nucleotide-binding</keyword>
<dbReference type="SUPFAM" id="SSF52172">
    <property type="entry name" value="CheY-like"/>
    <property type="match status" value="1"/>
</dbReference>
<dbReference type="PROSITE" id="PS00688">
    <property type="entry name" value="SIGMA54_INTERACT_3"/>
    <property type="match status" value="1"/>
</dbReference>
<dbReference type="InterPro" id="IPR027417">
    <property type="entry name" value="P-loop_NTPase"/>
</dbReference>
<feature type="domain" description="Sigma-54 factor interaction" evidence="7">
    <location>
        <begin position="142"/>
        <end position="371"/>
    </location>
</feature>
<evidence type="ECO:0000256" key="3">
    <source>
        <dbReference type="ARBA" id="ARBA00023015"/>
    </source>
</evidence>
<dbReference type="PROSITE" id="PS00676">
    <property type="entry name" value="SIGMA54_INTERACT_2"/>
    <property type="match status" value="1"/>
</dbReference>
<dbReference type="AlphaFoldDB" id="A0A1Y0IFL1"/>